<dbReference type="InterPro" id="IPR000847">
    <property type="entry name" value="LysR_HTH_N"/>
</dbReference>
<dbReference type="InterPro" id="IPR005119">
    <property type="entry name" value="LysR_subst-bd"/>
</dbReference>
<dbReference type="PANTHER" id="PTHR30537:SF20">
    <property type="entry name" value="TRANSCRIPTIONAL REGULATORY PROTEIN"/>
    <property type="match status" value="1"/>
</dbReference>
<sequence length="293" mass="32319">MKARSDDLQLLLSVVDCGGFSAAAEALDLQVAKVSRAISRLEKQLNVTLLNRTTRRVELTEEGRRFIAIVRKGLEQLQMAEEELVTGEQTPKGKLRVDAASPFTLHQLVPLVNAFSLAYPEIELELTSHEGYIDLLENRTDLAIRVGKLKDSSLHARHLGDSPLFIVASPDYLANHGTPKTIAELSEHQTLGFVAPKVLNHWPLGVGVDISPSITASNGEIVRQLVLASNGIACLSRFMVGEDIAAGRLVSLLENERIKDHNREPINAVFYKTSAVSRRISVFLDYIQPRLTL</sequence>
<name>A0ABY1WQS3_9GAMM</name>
<dbReference type="InterPro" id="IPR036388">
    <property type="entry name" value="WH-like_DNA-bd_sf"/>
</dbReference>
<keyword evidence="7" id="KW-1185">Reference proteome</keyword>
<accession>A0ABY1WQS3</accession>
<reference evidence="7" key="1">
    <citation type="submission" date="2019-02" db="EMBL/GenBank/DDBJ databases">
        <title>Draft genome sequence of Muricauda sp. 176CP4-71.</title>
        <authorList>
            <person name="Park J.-S."/>
        </authorList>
    </citation>
    <scope>NUCLEOTIDE SEQUENCE [LARGE SCALE GENOMIC DNA]</scope>
    <source>
        <strain evidence="7">176GS2-150</strain>
    </source>
</reference>
<dbReference type="InterPro" id="IPR058163">
    <property type="entry name" value="LysR-type_TF_proteobact-type"/>
</dbReference>
<dbReference type="EMBL" id="SHLY01000002">
    <property type="protein sequence ID" value="TAA47069.1"/>
    <property type="molecule type" value="Genomic_DNA"/>
</dbReference>
<evidence type="ECO:0000313" key="7">
    <source>
        <dbReference type="Proteomes" id="UP000292544"/>
    </source>
</evidence>
<evidence type="ECO:0000256" key="1">
    <source>
        <dbReference type="ARBA" id="ARBA00009437"/>
    </source>
</evidence>
<keyword evidence="4" id="KW-0804">Transcription</keyword>
<dbReference type="Gene3D" id="3.40.190.10">
    <property type="entry name" value="Periplasmic binding protein-like II"/>
    <property type="match status" value="2"/>
</dbReference>
<dbReference type="RefSeq" id="WP_130566285.1">
    <property type="nucleotide sequence ID" value="NZ_SHLY01000002.1"/>
</dbReference>
<dbReference type="SUPFAM" id="SSF53850">
    <property type="entry name" value="Periplasmic binding protein-like II"/>
    <property type="match status" value="1"/>
</dbReference>
<keyword evidence="2" id="KW-0805">Transcription regulation</keyword>
<evidence type="ECO:0000313" key="6">
    <source>
        <dbReference type="EMBL" id="TAA47069.1"/>
    </source>
</evidence>
<dbReference type="Pfam" id="PF03466">
    <property type="entry name" value="LysR_substrate"/>
    <property type="match status" value="1"/>
</dbReference>
<protein>
    <submittedName>
        <fullName evidence="6">LysR family transcriptional regulator</fullName>
    </submittedName>
</protein>
<dbReference type="Gene3D" id="1.10.10.10">
    <property type="entry name" value="Winged helix-like DNA-binding domain superfamily/Winged helix DNA-binding domain"/>
    <property type="match status" value="1"/>
</dbReference>
<evidence type="ECO:0000256" key="4">
    <source>
        <dbReference type="ARBA" id="ARBA00023163"/>
    </source>
</evidence>
<comment type="caution">
    <text evidence="6">The sequence shown here is derived from an EMBL/GenBank/DDBJ whole genome shotgun (WGS) entry which is preliminary data.</text>
</comment>
<dbReference type="Proteomes" id="UP000292544">
    <property type="component" value="Unassembled WGS sequence"/>
</dbReference>
<evidence type="ECO:0000256" key="3">
    <source>
        <dbReference type="ARBA" id="ARBA00023125"/>
    </source>
</evidence>
<feature type="domain" description="HTH lysR-type" evidence="5">
    <location>
        <begin position="1"/>
        <end position="60"/>
    </location>
</feature>
<dbReference type="InterPro" id="IPR036390">
    <property type="entry name" value="WH_DNA-bd_sf"/>
</dbReference>
<evidence type="ECO:0000256" key="2">
    <source>
        <dbReference type="ARBA" id="ARBA00023015"/>
    </source>
</evidence>
<proteinExistence type="inferred from homology"/>
<dbReference type="PROSITE" id="PS50931">
    <property type="entry name" value="HTH_LYSR"/>
    <property type="match status" value="1"/>
</dbReference>
<organism evidence="6 7">
    <name type="scientific">Corallincola spongiicola</name>
    <dbReference type="NCBI Taxonomy" id="2520508"/>
    <lineage>
        <taxon>Bacteria</taxon>
        <taxon>Pseudomonadati</taxon>
        <taxon>Pseudomonadota</taxon>
        <taxon>Gammaproteobacteria</taxon>
        <taxon>Alteromonadales</taxon>
        <taxon>Psychromonadaceae</taxon>
        <taxon>Corallincola</taxon>
    </lineage>
</organism>
<dbReference type="Pfam" id="PF00126">
    <property type="entry name" value="HTH_1"/>
    <property type="match status" value="1"/>
</dbReference>
<dbReference type="PANTHER" id="PTHR30537">
    <property type="entry name" value="HTH-TYPE TRANSCRIPTIONAL REGULATOR"/>
    <property type="match status" value="1"/>
</dbReference>
<keyword evidence="3" id="KW-0238">DNA-binding</keyword>
<evidence type="ECO:0000259" key="5">
    <source>
        <dbReference type="PROSITE" id="PS50931"/>
    </source>
</evidence>
<dbReference type="SUPFAM" id="SSF46785">
    <property type="entry name" value="Winged helix' DNA-binding domain"/>
    <property type="match status" value="1"/>
</dbReference>
<gene>
    <name evidence="6" type="ORF">EXY25_07430</name>
</gene>
<comment type="similarity">
    <text evidence="1">Belongs to the LysR transcriptional regulatory family.</text>
</comment>